<dbReference type="InterPro" id="IPR058922">
    <property type="entry name" value="WHD_DRP"/>
</dbReference>
<comment type="caution">
    <text evidence="6">The sequence shown here is derived from an EMBL/GenBank/DDBJ whole genome shotgun (WGS) entry which is preliminary data.</text>
</comment>
<dbReference type="Proteomes" id="UP001367508">
    <property type="component" value="Unassembled WGS sequence"/>
</dbReference>
<evidence type="ECO:0000313" key="6">
    <source>
        <dbReference type="EMBL" id="KAK7305088.1"/>
    </source>
</evidence>
<reference evidence="6 7" key="1">
    <citation type="submission" date="2024-01" db="EMBL/GenBank/DDBJ databases">
        <title>The genomes of 5 underutilized Papilionoideae crops provide insights into root nodulation and disease resistanc.</title>
        <authorList>
            <person name="Jiang F."/>
        </authorList>
    </citation>
    <scope>NUCLEOTIDE SEQUENCE [LARGE SCALE GENOMIC DNA]</scope>
    <source>
        <strain evidence="6">LVBAO_FW01</strain>
        <tissue evidence="6">Leaves</tissue>
    </source>
</reference>
<evidence type="ECO:0000259" key="4">
    <source>
        <dbReference type="Pfam" id="PF23559"/>
    </source>
</evidence>
<accession>A0AAN9PPM7</accession>
<evidence type="ECO:0008006" key="8">
    <source>
        <dbReference type="Google" id="ProtNLM"/>
    </source>
</evidence>
<dbReference type="EMBL" id="JAYMYQ010000011">
    <property type="protein sequence ID" value="KAK7305088.1"/>
    <property type="molecule type" value="Genomic_DNA"/>
</dbReference>
<evidence type="ECO:0000313" key="7">
    <source>
        <dbReference type="Proteomes" id="UP001367508"/>
    </source>
</evidence>
<dbReference type="AlphaFoldDB" id="A0AAN9PPM7"/>
<evidence type="ECO:0000256" key="3">
    <source>
        <dbReference type="SAM" id="MobiDB-lite"/>
    </source>
</evidence>
<organism evidence="6 7">
    <name type="scientific">Canavalia gladiata</name>
    <name type="common">Sword bean</name>
    <name type="synonym">Dolichos gladiatus</name>
    <dbReference type="NCBI Taxonomy" id="3824"/>
    <lineage>
        <taxon>Eukaryota</taxon>
        <taxon>Viridiplantae</taxon>
        <taxon>Streptophyta</taxon>
        <taxon>Embryophyta</taxon>
        <taxon>Tracheophyta</taxon>
        <taxon>Spermatophyta</taxon>
        <taxon>Magnoliopsida</taxon>
        <taxon>eudicotyledons</taxon>
        <taxon>Gunneridae</taxon>
        <taxon>Pentapetalae</taxon>
        <taxon>rosids</taxon>
        <taxon>fabids</taxon>
        <taxon>Fabales</taxon>
        <taxon>Fabaceae</taxon>
        <taxon>Papilionoideae</taxon>
        <taxon>50 kb inversion clade</taxon>
        <taxon>NPAAA clade</taxon>
        <taxon>indigoferoid/millettioid clade</taxon>
        <taxon>Phaseoleae</taxon>
        <taxon>Canavalia</taxon>
    </lineage>
</organism>
<feature type="domain" description="Disease resistance protein winged helix" evidence="4">
    <location>
        <begin position="145"/>
        <end position="209"/>
    </location>
</feature>
<evidence type="ECO:0000256" key="2">
    <source>
        <dbReference type="ARBA" id="ARBA00022821"/>
    </source>
</evidence>
<dbReference type="PANTHER" id="PTHR47186">
    <property type="entry name" value="LEUCINE-RICH REPEAT-CONTAINING PROTEIN 57"/>
    <property type="match status" value="1"/>
</dbReference>
<dbReference type="InterPro" id="IPR032675">
    <property type="entry name" value="LRR_dom_sf"/>
</dbReference>
<keyword evidence="2" id="KW-0611">Plant defense</keyword>
<dbReference type="Gene3D" id="3.80.10.10">
    <property type="entry name" value="Ribonuclease Inhibitor"/>
    <property type="match status" value="1"/>
</dbReference>
<feature type="domain" description="Disease resistance R13L4/SHOC-2-like LRR" evidence="5">
    <location>
        <begin position="306"/>
        <end position="485"/>
    </location>
</feature>
<evidence type="ECO:0000259" key="5">
    <source>
        <dbReference type="Pfam" id="PF23598"/>
    </source>
</evidence>
<dbReference type="Gene3D" id="1.10.10.10">
    <property type="entry name" value="Winged helix-like DNA-binding domain superfamily/Winged helix DNA-binding domain"/>
    <property type="match status" value="1"/>
</dbReference>
<dbReference type="InterPro" id="IPR055414">
    <property type="entry name" value="LRR_R13L4/SHOC2-like"/>
</dbReference>
<dbReference type="PANTHER" id="PTHR47186:SF45">
    <property type="entry name" value="DISEASE RESISTANCE RPP13-LIKE PROTEIN 1"/>
    <property type="match status" value="1"/>
</dbReference>
<keyword evidence="1" id="KW-0677">Repeat</keyword>
<dbReference type="InterPro" id="IPR036388">
    <property type="entry name" value="WH-like_DNA-bd_sf"/>
</dbReference>
<sequence>MSIRTNPTQAVTMLLRRLASIEKDGHLDDLKSELEKIKDLFSIVKKNEEELLDTLALVYGYLRNFNIPKLLEEKEDICKRIRNSTQKLLPLSAPQSTVEAAESSGKRENMHPPLSSSQLWDLESFKVCYDTLDPLPKRCLVSLLVFPENVVVKKMHVIYWWIGVGLLENTKRLEEVEKQGEDIFNDLQIRKLIVPHGNDICPNVNKFKINHWFGRELLKYDHVYGIYSQIRASSQYEDVNHDCLALDQRQVKLSDDVGFKSKHWKAVFNIGASYLNFEPQWMAKMKNLEMLHLGRWQDSTSHHIEVESEEFLNELRNQKYLKFLSLRGVSRLSKLPPSIFQLESLENLDLKACHNLETIPNGIVSLKNLRYLNVSQCYLLDSFPKGIEKLTKLKVLKGFLIGSSIPSAISDLAQLKQLERLSICIGTGAMIYENKVESFRMLSKLKCLKISWGASSTRYNDILMMLPSSLEKLHLEGCPGEQIPNLLQFGSDSSEESIQSIPRHIREFSTLRMLYITGGKLKTLNNIKHMGCRLSLEILCVRYLKHLQLDLPNFLKFFPRLTMKK</sequence>
<keyword evidence="7" id="KW-1185">Reference proteome</keyword>
<gene>
    <name evidence="6" type="ORF">VNO77_42988</name>
</gene>
<name>A0AAN9PPM7_CANGL</name>
<evidence type="ECO:0000256" key="1">
    <source>
        <dbReference type="ARBA" id="ARBA00022737"/>
    </source>
</evidence>
<dbReference type="Pfam" id="PF23598">
    <property type="entry name" value="LRR_14"/>
    <property type="match status" value="1"/>
</dbReference>
<dbReference type="GO" id="GO:0006952">
    <property type="term" value="P:defense response"/>
    <property type="evidence" value="ECO:0007669"/>
    <property type="project" value="UniProtKB-KW"/>
</dbReference>
<protein>
    <recommendedName>
        <fullName evidence="8">Disease resistance RPP13-like protein 4</fullName>
    </recommendedName>
</protein>
<proteinExistence type="predicted"/>
<dbReference type="SUPFAM" id="SSF52058">
    <property type="entry name" value="L domain-like"/>
    <property type="match status" value="1"/>
</dbReference>
<dbReference type="Pfam" id="PF23559">
    <property type="entry name" value="WHD_DRP"/>
    <property type="match status" value="1"/>
</dbReference>
<feature type="region of interest" description="Disordered" evidence="3">
    <location>
        <begin position="92"/>
        <end position="115"/>
    </location>
</feature>